<dbReference type="EMBL" id="JAMXLR010000038">
    <property type="protein sequence ID" value="MCO6044693.1"/>
    <property type="molecule type" value="Genomic_DNA"/>
</dbReference>
<dbReference type="RefSeq" id="WP_252852809.1">
    <property type="nucleotide sequence ID" value="NZ_JAMXLR010000038.1"/>
</dbReference>
<gene>
    <name evidence="2" type="ORF">NG895_12315</name>
</gene>
<protein>
    <submittedName>
        <fullName evidence="2">Uncharacterized protein</fullName>
    </submittedName>
</protein>
<dbReference type="AlphaFoldDB" id="A0A9X2FAL8"/>
<dbReference type="Proteomes" id="UP001155241">
    <property type="component" value="Unassembled WGS sequence"/>
</dbReference>
<evidence type="ECO:0000313" key="3">
    <source>
        <dbReference type="Proteomes" id="UP001155241"/>
    </source>
</evidence>
<organism evidence="2 3">
    <name type="scientific">Aeoliella straminimaris</name>
    <dbReference type="NCBI Taxonomy" id="2954799"/>
    <lineage>
        <taxon>Bacteria</taxon>
        <taxon>Pseudomonadati</taxon>
        <taxon>Planctomycetota</taxon>
        <taxon>Planctomycetia</taxon>
        <taxon>Pirellulales</taxon>
        <taxon>Lacipirellulaceae</taxon>
        <taxon>Aeoliella</taxon>
    </lineage>
</organism>
<name>A0A9X2FAL8_9BACT</name>
<sequence length="165" mass="18042">MALLPTKHIPRPQKLGTAEGSPSTAEVVADRAAVESGAQTYRTVFDANDLQTLATDKEAAGVVRTPINPAWPYGRSVSPINMREQSPIAWFPPSDWMFKMVMPVPLYNRCVAEFASDGGDADRNLFHAVLSVVRRGVKVDQLPPAAKTVYDDGVSRGWDKQAPTY</sequence>
<accession>A0A9X2FAL8</accession>
<evidence type="ECO:0000256" key="1">
    <source>
        <dbReference type="SAM" id="MobiDB-lite"/>
    </source>
</evidence>
<proteinExistence type="predicted"/>
<feature type="region of interest" description="Disordered" evidence="1">
    <location>
        <begin position="1"/>
        <end position="24"/>
    </location>
</feature>
<evidence type="ECO:0000313" key="2">
    <source>
        <dbReference type="EMBL" id="MCO6044693.1"/>
    </source>
</evidence>
<reference evidence="2" key="1">
    <citation type="submission" date="2022-06" db="EMBL/GenBank/DDBJ databases">
        <title>Aeoliella straminimaris, a novel planctomycete from sediments.</title>
        <authorList>
            <person name="Vitorino I.R."/>
            <person name="Lage O.M."/>
        </authorList>
    </citation>
    <scope>NUCLEOTIDE SEQUENCE</scope>
    <source>
        <strain evidence="2">ICT_H6.2</strain>
    </source>
</reference>
<comment type="caution">
    <text evidence="2">The sequence shown here is derived from an EMBL/GenBank/DDBJ whole genome shotgun (WGS) entry which is preliminary data.</text>
</comment>
<keyword evidence="3" id="KW-1185">Reference proteome</keyword>